<proteinExistence type="predicted"/>
<comment type="caution">
    <text evidence="7">The sequence shown here is derived from an EMBL/GenBank/DDBJ whole genome shotgun (WGS) entry which is preliminary data.</text>
</comment>
<dbReference type="EMBL" id="JAJNDB010000002">
    <property type="protein sequence ID" value="MCD2194605.1"/>
    <property type="molecule type" value="Genomic_DNA"/>
</dbReference>
<evidence type="ECO:0000256" key="2">
    <source>
        <dbReference type="ARBA" id="ARBA00022475"/>
    </source>
</evidence>
<gene>
    <name evidence="7" type="ORF">LQ327_14625</name>
</gene>
<feature type="transmembrane region" description="Helical" evidence="6">
    <location>
        <begin position="35"/>
        <end position="56"/>
    </location>
</feature>
<reference evidence="7 8" key="1">
    <citation type="submission" date="2021-11" db="EMBL/GenBank/DDBJ databases">
        <title>Draft genome sequence of Actinomycetospora sp. SF1 isolated from the rhizosphere soil.</title>
        <authorList>
            <person name="Duangmal K."/>
            <person name="Chantavorakit T."/>
        </authorList>
    </citation>
    <scope>NUCLEOTIDE SEQUENCE [LARGE SCALE GENOMIC DNA]</scope>
    <source>
        <strain evidence="7 8">TBRC 5722</strain>
    </source>
</reference>
<sequence length="86" mass="9143">MPAVVDRTLIAVWAALLVATAVSVGVHEGLGPGPTTVLVVVAVAFVKIWLVGRYFMELRHAPAVLRRLFDAYVVVVPVVLAVVLLA</sequence>
<name>A0ABS8P8K7_9PSEU</name>
<accession>A0ABS8P8K7</accession>
<evidence type="ECO:0000313" key="8">
    <source>
        <dbReference type="Proteomes" id="UP001199469"/>
    </source>
</evidence>
<comment type="subcellular location">
    <subcellularLocation>
        <location evidence="1">Cell membrane</location>
        <topology evidence="1">Multi-pass membrane protein</topology>
    </subcellularLocation>
</comment>
<keyword evidence="4 6" id="KW-1133">Transmembrane helix</keyword>
<evidence type="ECO:0000313" key="7">
    <source>
        <dbReference type="EMBL" id="MCD2194605.1"/>
    </source>
</evidence>
<organism evidence="7 8">
    <name type="scientific">Actinomycetospora endophytica</name>
    <dbReference type="NCBI Taxonomy" id="2291215"/>
    <lineage>
        <taxon>Bacteria</taxon>
        <taxon>Bacillati</taxon>
        <taxon>Actinomycetota</taxon>
        <taxon>Actinomycetes</taxon>
        <taxon>Pseudonocardiales</taxon>
        <taxon>Pseudonocardiaceae</taxon>
        <taxon>Actinomycetospora</taxon>
    </lineage>
</organism>
<evidence type="ECO:0000256" key="6">
    <source>
        <dbReference type="SAM" id="Phobius"/>
    </source>
</evidence>
<evidence type="ECO:0000256" key="5">
    <source>
        <dbReference type="ARBA" id="ARBA00023136"/>
    </source>
</evidence>
<keyword evidence="8" id="KW-1185">Reference proteome</keyword>
<feature type="transmembrane region" description="Helical" evidence="6">
    <location>
        <begin position="68"/>
        <end position="85"/>
    </location>
</feature>
<keyword evidence="5 6" id="KW-0472">Membrane</keyword>
<dbReference type="Pfam" id="PF03626">
    <property type="entry name" value="COX4_pro"/>
    <property type="match status" value="1"/>
</dbReference>
<evidence type="ECO:0000256" key="1">
    <source>
        <dbReference type="ARBA" id="ARBA00004651"/>
    </source>
</evidence>
<keyword evidence="2" id="KW-1003">Cell membrane</keyword>
<keyword evidence="3 6" id="KW-0812">Transmembrane</keyword>
<evidence type="ECO:0000256" key="3">
    <source>
        <dbReference type="ARBA" id="ARBA00022692"/>
    </source>
</evidence>
<dbReference type="Proteomes" id="UP001199469">
    <property type="component" value="Unassembled WGS sequence"/>
</dbReference>
<dbReference type="RefSeq" id="WP_230734721.1">
    <property type="nucleotide sequence ID" value="NZ_JAJNDB010000002.1"/>
</dbReference>
<protein>
    <submittedName>
        <fullName evidence="7">Cytochrome C oxidase subunit IV family protein</fullName>
    </submittedName>
</protein>
<dbReference type="InterPro" id="IPR005171">
    <property type="entry name" value="Cyt_c_oxidase_su4_prok"/>
</dbReference>
<evidence type="ECO:0000256" key="4">
    <source>
        <dbReference type="ARBA" id="ARBA00022989"/>
    </source>
</evidence>